<keyword evidence="2" id="KW-0521">NADP</keyword>
<dbReference type="FunFam" id="3.40.50.720:FF:000084">
    <property type="entry name" value="Short-chain dehydrogenase reductase"/>
    <property type="match status" value="1"/>
</dbReference>
<dbReference type="CDD" id="cd05233">
    <property type="entry name" value="SDR_c"/>
    <property type="match status" value="1"/>
</dbReference>
<dbReference type="InterPro" id="IPR002347">
    <property type="entry name" value="SDR_fam"/>
</dbReference>
<dbReference type="FunCoup" id="A0A1V8SQ69">
    <property type="interactions" value="253"/>
</dbReference>
<gene>
    <name evidence="4" type="ORF">B0A48_12870</name>
</gene>
<dbReference type="SUPFAM" id="SSF51735">
    <property type="entry name" value="NAD(P)-binding Rossmann-fold domains"/>
    <property type="match status" value="1"/>
</dbReference>
<protein>
    <recommendedName>
        <fullName evidence="6">Oxidoreductase</fullName>
    </recommendedName>
</protein>
<accession>A0A1V8SQ69</accession>
<proteinExistence type="inferred from homology"/>
<dbReference type="PRINTS" id="PR00080">
    <property type="entry name" value="SDRFAMILY"/>
</dbReference>
<dbReference type="Gene3D" id="3.40.50.720">
    <property type="entry name" value="NAD(P)-binding Rossmann-like Domain"/>
    <property type="match status" value="1"/>
</dbReference>
<evidence type="ECO:0000313" key="5">
    <source>
        <dbReference type="Proteomes" id="UP000192596"/>
    </source>
</evidence>
<organism evidence="4 5">
    <name type="scientific">Cryoendolithus antarcticus</name>
    <dbReference type="NCBI Taxonomy" id="1507870"/>
    <lineage>
        <taxon>Eukaryota</taxon>
        <taxon>Fungi</taxon>
        <taxon>Dikarya</taxon>
        <taxon>Ascomycota</taxon>
        <taxon>Pezizomycotina</taxon>
        <taxon>Dothideomycetes</taxon>
        <taxon>Dothideomycetidae</taxon>
        <taxon>Cladosporiales</taxon>
        <taxon>Cladosporiaceae</taxon>
        <taxon>Cryoendolithus</taxon>
    </lineage>
</organism>
<dbReference type="Proteomes" id="UP000192596">
    <property type="component" value="Unassembled WGS sequence"/>
</dbReference>
<dbReference type="STRING" id="1507870.A0A1V8SQ69"/>
<dbReference type="InParanoid" id="A0A1V8SQ69"/>
<keyword evidence="3" id="KW-0560">Oxidoreductase</keyword>
<dbReference type="PRINTS" id="PR00081">
    <property type="entry name" value="GDHRDH"/>
</dbReference>
<comment type="caution">
    <text evidence="4">The sequence shown here is derived from an EMBL/GenBank/DDBJ whole genome shotgun (WGS) entry which is preliminary data.</text>
</comment>
<dbReference type="InterPro" id="IPR036291">
    <property type="entry name" value="NAD(P)-bd_dom_sf"/>
</dbReference>
<dbReference type="PANTHER" id="PTHR42760:SF133">
    <property type="entry name" value="3-OXOACYL-[ACYL-CARRIER-PROTEIN] REDUCTASE"/>
    <property type="match status" value="1"/>
</dbReference>
<dbReference type="EMBL" id="NAJO01000031">
    <property type="protein sequence ID" value="OQO01316.1"/>
    <property type="molecule type" value="Genomic_DNA"/>
</dbReference>
<evidence type="ECO:0000256" key="2">
    <source>
        <dbReference type="ARBA" id="ARBA00022857"/>
    </source>
</evidence>
<dbReference type="Pfam" id="PF13561">
    <property type="entry name" value="adh_short_C2"/>
    <property type="match status" value="1"/>
</dbReference>
<sequence>MAATTARNYLVTGAGRGIGRGLSRLLLSHGHRVFLLDNNAEELDHTTTVLSSQFKTSNQFRTAHCDLSKPDQIASTVKDAATFFDSKIDVLVNNAAHTAGVGGADVSDMSLDLWNTSLAVNLTAPMLMSQHCLPYLSKSSSRPAGGCIINMSSTRARQSEPANEAYATTKAGLLGLTQSMVVSLAPKGVRVNAILPGWIHVANECKAADEAGQPWEEGLSTADHEWQLTGRVGNVEDVWRAVEYLTECSGVTGSEIVVDGGVTRKMVYPE</sequence>
<evidence type="ECO:0000256" key="1">
    <source>
        <dbReference type="ARBA" id="ARBA00006484"/>
    </source>
</evidence>
<evidence type="ECO:0000313" key="4">
    <source>
        <dbReference type="EMBL" id="OQO01316.1"/>
    </source>
</evidence>
<reference evidence="5" key="1">
    <citation type="submission" date="2017-03" db="EMBL/GenBank/DDBJ databases">
        <title>Genomes of endolithic fungi from Antarctica.</title>
        <authorList>
            <person name="Coleine C."/>
            <person name="Masonjones S."/>
            <person name="Stajich J.E."/>
        </authorList>
    </citation>
    <scope>NUCLEOTIDE SEQUENCE [LARGE SCALE GENOMIC DNA]</scope>
    <source>
        <strain evidence="5">CCFEE 5527</strain>
    </source>
</reference>
<dbReference type="OrthoDB" id="5840532at2759"/>
<evidence type="ECO:0008006" key="6">
    <source>
        <dbReference type="Google" id="ProtNLM"/>
    </source>
</evidence>
<name>A0A1V8SQ69_9PEZI</name>
<keyword evidence="5" id="KW-1185">Reference proteome</keyword>
<dbReference type="PANTHER" id="PTHR42760">
    <property type="entry name" value="SHORT-CHAIN DEHYDROGENASES/REDUCTASES FAMILY MEMBER"/>
    <property type="match status" value="1"/>
</dbReference>
<dbReference type="GO" id="GO:0016616">
    <property type="term" value="F:oxidoreductase activity, acting on the CH-OH group of donors, NAD or NADP as acceptor"/>
    <property type="evidence" value="ECO:0007669"/>
    <property type="project" value="TreeGrafter"/>
</dbReference>
<comment type="similarity">
    <text evidence="1">Belongs to the short-chain dehydrogenases/reductases (SDR) family.</text>
</comment>
<dbReference type="AlphaFoldDB" id="A0A1V8SQ69"/>
<evidence type="ECO:0000256" key="3">
    <source>
        <dbReference type="ARBA" id="ARBA00023002"/>
    </source>
</evidence>